<evidence type="ECO:0000313" key="1">
    <source>
        <dbReference type="EMBL" id="CAG8761293.1"/>
    </source>
</evidence>
<organism evidence="1 2">
    <name type="scientific">Cetraspora pellucida</name>
    <dbReference type="NCBI Taxonomy" id="1433469"/>
    <lineage>
        <taxon>Eukaryota</taxon>
        <taxon>Fungi</taxon>
        <taxon>Fungi incertae sedis</taxon>
        <taxon>Mucoromycota</taxon>
        <taxon>Glomeromycotina</taxon>
        <taxon>Glomeromycetes</taxon>
        <taxon>Diversisporales</taxon>
        <taxon>Gigasporaceae</taxon>
        <taxon>Cetraspora</taxon>
    </lineage>
</organism>
<protein>
    <submittedName>
        <fullName evidence="1">11745_t:CDS:1</fullName>
    </submittedName>
</protein>
<gene>
    <name evidence="1" type="ORF">SPELUC_LOCUS15155</name>
</gene>
<dbReference type="EMBL" id="CAJVPW010048456">
    <property type="protein sequence ID" value="CAG8761293.1"/>
    <property type="molecule type" value="Genomic_DNA"/>
</dbReference>
<accession>A0ACA9QT97</accession>
<proteinExistence type="predicted"/>
<feature type="non-terminal residue" evidence="1">
    <location>
        <position position="225"/>
    </location>
</feature>
<evidence type="ECO:0000313" key="2">
    <source>
        <dbReference type="Proteomes" id="UP000789366"/>
    </source>
</evidence>
<name>A0ACA9QT97_9GLOM</name>
<dbReference type="Proteomes" id="UP000789366">
    <property type="component" value="Unassembled WGS sequence"/>
</dbReference>
<sequence length="225" mass="26817">PIPLPIIGTIYIIGLNPLSWYKKNIEKTGTTWEFYIGHERHIVTNHINDIKNLSKPSKSRFRPTYVPTFERLGLNHGIIFTTDYNLWHRRRQLVIRALMSTKFLRGFVICVQDLFKESEDRWKINIKNGKEFDFCQWMKCFIMEVSTLQTTKQRTYYVASLETDNELVQSEDIKKSLKFAKATKDFFKSLGFFIFLPPFILDYIPGFRYLRECYERNINFINDIA</sequence>
<keyword evidence="2" id="KW-1185">Reference proteome</keyword>
<reference evidence="1" key="1">
    <citation type="submission" date="2021-06" db="EMBL/GenBank/DDBJ databases">
        <authorList>
            <person name="Kallberg Y."/>
            <person name="Tangrot J."/>
            <person name="Rosling A."/>
        </authorList>
    </citation>
    <scope>NUCLEOTIDE SEQUENCE</scope>
    <source>
        <strain evidence="1">28 12/20/2015</strain>
    </source>
</reference>
<comment type="caution">
    <text evidence="1">The sequence shown here is derived from an EMBL/GenBank/DDBJ whole genome shotgun (WGS) entry which is preliminary data.</text>
</comment>
<feature type="non-terminal residue" evidence="1">
    <location>
        <position position="1"/>
    </location>
</feature>